<evidence type="ECO:0000313" key="4">
    <source>
        <dbReference type="EMBL" id="JAG57767.1"/>
    </source>
</evidence>
<keyword evidence="2" id="KW-0732">Signal</keyword>
<proteinExistence type="predicted"/>
<evidence type="ECO:0000256" key="1">
    <source>
        <dbReference type="SAM" id="MobiDB-lite"/>
    </source>
</evidence>
<feature type="chain" id="PRO_5015033656" evidence="2">
    <location>
        <begin position="24"/>
        <end position="100"/>
    </location>
</feature>
<feature type="signal peptide" evidence="2">
    <location>
        <begin position="1"/>
        <end position="23"/>
    </location>
</feature>
<reference evidence="3" key="1">
    <citation type="journal article" date="2014" name="PLoS ONE">
        <title>Transcriptome-Based Identification of ABC Transporters in the Western Tarnished Plant Bug Lygus hesperus.</title>
        <authorList>
            <person name="Hull J.J."/>
            <person name="Chaney K."/>
            <person name="Geib S.M."/>
            <person name="Fabrick J.A."/>
            <person name="Brent C.S."/>
            <person name="Walsh D."/>
            <person name="Lavine L.C."/>
        </authorList>
    </citation>
    <scope>NUCLEOTIDE SEQUENCE</scope>
</reference>
<evidence type="ECO:0000313" key="3">
    <source>
        <dbReference type="EMBL" id="JAG05566.1"/>
    </source>
</evidence>
<dbReference type="EMBL" id="GBHO01038038">
    <property type="protein sequence ID" value="JAG05566.1"/>
    <property type="molecule type" value="Transcribed_RNA"/>
</dbReference>
<sequence length="100" mass="11288">MEEGKLQLALVVTLVLLIALAEAQNPPMPSNQVFISGELEPQSPVIIYKVRHYQGQRWKNVLIPPGRDPNILTDVVPDSQIPEEDLPEEEPVRPDDVERK</sequence>
<reference evidence="4" key="3">
    <citation type="submission" date="2014-09" db="EMBL/GenBank/DDBJ databases">
        <authorList>
            <person name="Magalhaes I.L.F."/>
            <person name="Oliveira U."/>
            <person name="Santos F.R."/>
            <person name="Vidigal T.H.D.A."/>
            <person name="Brescovit A.D."/>
            <person name="Santos A.J."/>
        </authorList>
    </citation>
    <scope>NUCLEOTIDE SEQUENCE</scope>
</reference>
<reference evidence="3" key="2">
    <citation type="submission" date="2014-07" db="EMBL/GenBank/DDBJ databases">
        <authorList>
            <person name="Hull J."/>
        </authorList>
    </citation>
    <scope>NUCLEOTIDE SEQUENCE</scope>
</reference>
<dbReference type="AlphaFoldDB" id="A0A0A9WDV9"/>
<protein>
    <submittedName>
        <fullName evidence="3">CRS2-associated factor 1, chloroplastic</fullName>
    </submittedName>
</protein>
<evidence type="ECO:0000256" key="2">
    <source>
        <dbReference type="SAM" id="SignalP"/>
    </source>
</evidence>
<accession>A0A0A9WDV9</accession>
<gene>
    <name evidence="3" type="ORF">CM83_100214</name>
</gene>
<name>A0A0A9WDV9_LYGHE</name>
<organism evidence="3">
    <name type="scientific">Lygus hesperus</name>
    <name type="common">Western plant bug</name>
    <dbReference type="NCBI Taxonomy" id="30085"/>
    <lineage>
        <taxon>Eukaryota</taxon>
        <taxon>Metazoa</taxon>
        <taxon>Ecdysozoa</taxon>
        <taxon>Arthropoda</taxon>
        <taxon>Hexapoda</taxon>
        <taxon>Insecta</taxon>
        <taxon>Pterygota</taxon>
        <taxon>Neoptera</taxon>
        <taxon>Paraneoptera</taxon>
        <taxon>Hemiptera</taxon>
        <taxon>Heteroptera</taxon>
        <taxon>Panheteroptera</taxon>
        <taxon>Cimicomorpha</taxon>
        <taxon>Miridae</taxon>
        <taxon>Mirini</taxon>
        <taxon>Lygus</taxon>
    </lineage>
</organism>
<feature type="compositionally biased region" description="Basic and acidic residues" evidence="1">
    <location>
        <begin position="90"/>
        <end position="100"/>
    </location>
</feature>
<dbReference type="EMBL" id="GBRD01008054">
    <property type="protein sequence ID" value="JAG57767.1"/>
    <property type="molecule type" value="Transcribed_RNA"/>
</dbReference>
<feature type="region of interest" description="Disordered" evidence="1">
    <location>
        <begin position="67"/>
        <end position="100"/>
    </location>
</feature>